<dbReference type="InterPro" id="IPR014729">
    <property type="entry name" value="Rossmann-like_a/b/a_fold"/>
</dbReference>
<dbReference type="GO" id="GO:0009055">
    <property type="term" value="F:electron transfer activity"/>
    <property type="evidence" value="ECO:0007669"/>
    <property type="project" value="InterPro"/>
</dbReference>
<proteinExistence type="inferred from homology"/>
<organism evidence="3">
    <name type="scientific">candidate division WOR-3 bacterium</name>
    <dbReference type="NCBI Taxonomy" id="2052148"/>
    <lineage>
        <taxon>Bacteria</taxon>
        <taxon>Bacteria division WOR-3</taxon>
    </lineage>
</organism>
<dbReference type="SUPFAM" id="SSF52402">
    <property type="entry name" value="Adenine nucleotide alpha hydrolases-like"/>
    <property type="match status" value="1"/>
</dbReference>
<dbReference type="InterPro" id="IPR033948">
    <property type="entry name" value="ETF_beta_N"/>
</dbReference>
<evidence type="ECO:0000313" key="3">
    <source>
        <dbReference type="EMBL" id="HDI83872.1"/>
    </source>
</evidence>
<sequence length="262" mass="28477">MRIVVCVKQVPDPENAKMDWETGTVVREGVKNIINPFDLYAIEEALRIKEKLGGEVIVISMGPPQAEEALREAIAMGADKAILITSRDFAGADTLATSYTLSQAIKKIGEVDLIICGKQAIDGDTAQVGPGVSAHLDLPQITFVGKIDEITEDRIRAERMVEGGYQVVESPLPCVITVVKDINIPRLPSLKGKIAAKKAEIPQWGPEDIDADPKRIGAAGSPTMVEEVFAPELKKEGRIYSEDQMEEAIEKVIEAMEKMGVL</sequence>
<dbReference type="EMBL" id="DQWE01000407">
    <property type="protein sequence ID" value="HDI83872.1"/>
    <property type="molecule type" value="Genomic_DNA"/>
</dbReference>
<reference evidence="3" key="1">
    <citation type="journal article" date="2020" name="mSystems">
        <title>Genome- and Community-Level Interaction Insights into Carbon Utilization and Element Cycling Functions of Hydrothermarchaeota in Hydrothermal Sediment.</title>
        <authorList>
            <person name="Zhou Z."/>
            <person name="Liu Y."/>
            <person name="Xu W."/>
            <person name="Pan J."/>
            <person name="Luo Z.H."/>
            <person name="Li M."/>
        </authorList>
    </citation>
    <scope>NUCLEOTIDE SEQUENCE [LARGE SCALE GENOMIC DNA]</scope>
    <source>
        <strain evidence="3">HyVt-102</strain>
    </source>
</reference>
<comment type="caution">
    <text evidence="3">The sequence shown here is derived from an EMBL/GenBank/DDBJ whole genome shotgun (WGS) entry which is preliminary data.</text>
</comment>
<dbReference type="PANTHER" id="PTHR21294:SF17">
    <property type="entry name" value="PROTEIN FIXA"/>
    <property type="match status" value="1"/>
</dbReference>
<gene>
    <name evidence="3" type="ORF">ENF18_08805</name>
</gene>
<dbReference type="PIRSF" id="PIRSF000090">
    <property type="entry name" value="Beta-ETF"/>
    <property type="match status" value="1"/>
</dbReference>
<dbReference type="Proteomes" id="UP000885847">
    <property type="component" value="Unassembled WGS sequence"/>
</dbReference>
<feature type="domain" description="Electron transfer flavoprotein alpha/beta-subunit N-terminal" evidence="2">
    <location>
        <begin position="22"/>
        <end position="213"/>
    </location>
</feature>
<dbReference type="PANTHER" id="PTHR21294">
    <property type="entry name" value="ELECTRON TRANSFER FLAVOPROTEIN BETA-SUBUNIT"/>
    <property type="match status" value="1"/>
</dbReference>
<dbReference type="InterPro" id="IPR000049">
    <property type="entry name" value="ET-Flavoprotein_bsu_CS"/>
</dbReference>
<name>A0A7C0VBU0_UNCW3</name>
<dbReference type="SMART" id="SM00893">
    <property type="entry name" value="ETF"/>
    <property type="match status" value="1"/>
</dbReference>
<dbReference type="Pfam" id="PF01012">
    <property type="entry name" value="ETF"/>
    <property type="match status" value="1"/>
</dbReference>
<dbReference type="InterPro" id="IPR014730">
    <property type="entry name" value="ETF_a/b_N"/>
</dbReference>
<comment type="similarity">
    <text evidence="1">Belongs to the ETF beta-subunit/FixA family.</text>
</comment>
<dbReference type="InterPro" id="IPR012255">
    <property type="entry name" value="ETF_b"/>
</dbReference>
<dbReference type="AlphaFoldDB" id="A0A7C0VBU0"/>
<evidence type="ECO:0000259" key="2">
    <source>
        <dbReference type="SMART" id="SM00893"/>
    </source>
</evidence>
<dbReference type="Gene3D" id="3.40.50.620">
    <property type="entry name" value="HUPs"/>
    <property type="match status" value="1"/>
</dbReference>
<dbReference type="PROSITE" id="PS01065">
    <property type="entry name" value="ETF_BETA"/>
    <property type="match status" value="1"/>
</dbReference>
<accession>A0A7C0VBU0</accession>
<evidence type="ECO:0000256" key="1">
    <source>
        <dbReference type="ARBA" id="ARBA00007557"/>
    </source>
</evidence>
<protein>
    <submittedName>
        <fullName evidence="3">Electron transfer flavoprotein subunit beta/FixA family protein</fullName>
    </submittedName>
</protein>
<dbReference type="CDD" id="cd01714">
    <property type="entry name" value="ETF_beta"/>
    <property type="match status" value="1"/>
</dbReference>